<evidence type="ECO:0000313" key="2">
    <source>
        <dbReference type="EMBL" id="TDA20291.1"/>
    </source>
</evidence>
<keyword evidence="3" id="KW-1185">Reference proteome</keyword>
<organism evidence="2 3">
    <name type="scientific">Extibacter muris</name>
    <dbReference type="NCBI Taxonomy" id="1796622"/>
    <lineage>
        <taxon>Bacteria</taxon>
        <taxon>Bacillati</taxon>
        <taxon>Bacillota</taxon>
        <taxon>Clostridia</taxon>
        <taxon>Lachnospirales</taxon>
        <taxon>Lachnospiraceae</taxon>
        <taxon>Extibacter</taxon>
    </lineage>
</organism>
<feature type="region of interest" description="Disordered" evidence="1">
    <location>
        <begin position="1"/>
        <end position="20"/>
    </location>
</feature>
<evidence type="ECO:0000313" key="3">
    <source>
        <dbReference type="Proteomes" id="UP000295710"/>
    </source>
</evidence>
<proteinExistence type="predicted"/>
<gene>
    <name evidence="2" type="ORF">E1963_17935</name>
</gene>
<name>A0A4R4FAH0_9FIRM</name>
<protein>
    <submittedName>
        <fullName evidence="2">Septum formation initiator family protein</fullName>
    </submittedName>
</protein>
<dbReference type="InterPro" id="IPR007060">
    <property type="entry name" value="FtsL/DivIC"/>
</dbReference>
<dbReference type="Pfam" id="PF04977">
    <property type="entry name" value="DivIC"/>
    <property type="match status" value="1"/>
</dbReference>
<evidence type="ECO:0000256" key="1">
    <source>
        <dbReference type="SAM" id="MobiDB-lite"/>
    </source>
</evidence>
<dbReference type="AlphaFoldDB" id="A0A4R4FAH0"/>
<accession>A0A4R4FAH0</accession>
<dbReference type="EMBL" id="SMMX01000025">
    <property type="protein sequence ID" value="TDA20291.1"/>
    <property type="molecule type" value="Genomic_DNA"/>
</dbReference>
<dbReference type="RefSeq" id="WP_132281051.1">
    <property type="nucleotide sequence ID" value="NZ_JAOBST010000066.1"/>
</dbReference>
<reference evidence="2 3" key="1">
    <citation type="journal article" date="2016" name="Nat. Microbiol.">
        <title>The Mouse Intestinal Bacterial Collection (miBC) provides host-specific insight into cultured diversity and functional potential of the gut microbiota.</title>
        <authorList>
            <person name="Lagkouvardos I."/>
            <person name="Pukall R."/>
            <person name="Abt B."/>
            <person name="Foesel B.U."/>
            <person name="Meier-Kolthoff J.P."/>
            <person name="Kumar N."/>
            <person name="Bresciani A."/>
            <person name="Martinez I."/>
            <person name="Just S."/>
            <person name="Ziegler C."/>
            <person name="Brugiroux S."/>
            <person name="Garzetti D."/>
            <person name="Wenning M."/>
            <person name="Bui T.P."/>
            <person name="Wang J."/>
            <person name="Hugenholtz F."/>
            <person name="Plugge C.M."/>
            <person name="Peterson D.A."/>
            <person name="Hornef M.W."/>
            <person name="Baines J.F."/>
            <person name="Smidt H."/>
            <person name="Walter J."/>
            <person name="Kristiansen K."/>
            <person name="Nielsen H.B."/>
            <person name="Haller D."/>
            <person name="Overmann J."/>
            <person name="Stecher B."/>
            <person name="Clavel T."/>
        </authorList>
    </citation>
    <scope>NUCLEOTIDE SEQUENCE [LARGE SCALE GENOMIC DNA]</scope>
    <source>
        <strain evidence="2 3">DSM 28560</strain>
    </source>
</reference>
<sequence>MNGIKQKSRRRRQKKRVQRHKRSVLAVSSVILLLLVMVSVNGITLRAKEKSYVVQETELKKQIKEEKSRASKIDELEDYVGTDEYVEDVAREKLGLVHEGEIIFKAK</sequence>
<comment type="caution">
    <text evidence="2">The sequence shown here is derived from an EMBL/GenBank/DDBJ whole genome shotgun (WGS) entry which is preliminary data.</text>
</comment>
<dbReference type="Proteomes" id="UP000295710">
    <property type="component" value="Unassembled WGS sequence"/>
</dbReference>